<dbReference type="CDD" id="cd12189">
    <property type="entry name" value="LKR_SDH_like"/>
    <property type="match status" value="1"/>
</dbReference>
<evidence type="ECO:0000256" key="2">
    <source>
        <dbReference type="ARBA" id="ARBA00004720"/>
    </source>
</evidence>
<dbReference type="Pfam" id="PF05222">
    <property type="entry name" value="AlaDh_PNT_N"/>
    <property type="match status" value="1"/>
</dbReference>
<evidence type="ECO:0000256" key="6">
    <source>
        <dbReference type="ARBA" id="ARBA00023268"/>
    </source>
</evidence>
<dbReference type="UniPathway" id="UPA00868">
    <property type="reaction ID" value="UER00835"/>
</dbReference>
<evidence type="ECO:0000256" key="4">
    <source>
        <dbReference type="ARBA" id="ARBA00022857"/>
    </source>
</evidence>
<evidence type="ECO:0000256" key="5">
    <source>
        <dbReference type="ARBA" id="ARBA00023002"/>
    </source>
</evidence>
<reference evidence="11" key="1">
    <citation type="submission" date="2018-10" db="EMBL/GenBank/DDBJ databases">
        <title>Transcriptome assembly of Aceria tosichella (Wheat curl mite) Type 2.</title>
        <authorList>
            <person name="Scully E.D."/>
            <person name="Geib S.M."/>
            <person name="Palmer N.A."/>
            <person name="Gupta A.K."/>
            <person name="Sarath G."/>
            <person name="Tatineni S."/>
        </authorList>
    </citation>
    <scope>NUCLEOTIDE SEQUENCE</scope>
    <source>
        <strain evidence="11">LincolnNE</strain>
    </source>
</reference>
<dbReference type="SMART" id="SM01002">
    <property type="entry name" value="AlaDh_PNT_C"/>
    <property type="match status" value="1"/>
</dbReference>
<organism evidence="11">
    <name type="scientific">Aceria tosichella</name>
    <name type="common">wheat curl mite</name>
    <dbReference type="NCBI Taxonomy" id="561515"/>
    <lineage>
        <taxon>Eukaryota</taxon>
        <taxon>Metazoa</taxon>
        <taxon>Ecdysozoa</taxon>
        <taxon>Arthropoda</taxon>
        <taxon>Chelicerata</taxon>
        <taxon>Arachnida</taxon>
        <taxon>Acari</taxon>
        <taxon>Acariformes</taxon>
        <taxon>Trombidiformes</taxon>
        <taxon>Prostigmata</taxon>
        <taxon>Eupodina</taxon>
        <taxon>Eriophyoidea</taxon>
        <taxon>Eriophyidae</taxon>
        <taxon>Eriophyinae</taxon>
        <taxon>Aceriini</taxon>
        <taxon>Aceria</taxon>
    </lineage>
</organism>
<dbReference type="SMART" id="SM01003">
    <property type="entry name" value="AlaDh_PNT_N"/>
    <property type="match status" value="1"/>
</dbReference>
<gene>
    <name evidence="11" type="primary">AASS</name>
    <name evidence="11" type="ORF">g.953</name>
</gene>
<dbReference type="EMBL" id="GGYP01005153">
    <property type="protein sequence ID" value="MDE49924.1"/>
    <property type="molecule type" value="Transcribed_RNA"/>
</dbReference>
<dbReference type="SUPFAM" id="SSF51735">
    <property type="entry name" value="NAD(P)-binding Rossmann-fold domains"/>
    <property type="match status" value="1"/>
</dbReference>
<feature type="domain" description="Alanine dehydrogenase/pyridine nucleotide transhydrogenase NAD(H)-binding" evidence="9">
    <location>
        <begin position="216"/>
        <end position="486"/>
    </location>
</feature>
<dbReference type="GO" id="GO:0033512">
    <property type="term" value="P:L-lysine catabolic process to acetyl-CoA via saccharopine"/>
    <property type="evidence" value="ECO:0007669"/>
    <property type="project" value="UniProtKB-UniPathway"/>
</dbReference>
<feature type="domain" description="Alanine dehydrogenase/pyridine nucleotide transhydrogenase N-terminal" evidence="10">
    <location>
        <begin position="46"/>
        <end position="176"/>
    </location>
</feature>
<dbReference type="PANTHER" id="PTHR11133">
    <property type="entry name" value="SACCHAROPINE DEHYDROGENASE"/>
    <property type="match status" value="1"/>
</dbReference>
<evidence type="ECO:0000313" key="11">
    <source>
        <dbReference type="EMBL" id="MDE49924.1"/>
    </source>
</evidence>
<dbReference type="GO" id="GO:0004753">
    <property type="term" value="F:saccharopine dehydrogenase activity"/>
    <property type="evidence" value="ECO:0007669"/>
    <property type="project" value="TreeGrafter"/>
</dbReference>
<dbReference type="Gene3D" id="3.30.360.10">
    <property type="entry name" value="Dihydrodipicolinate Reductase, domain 2"/>
    <property type="match status" value="1"/>
</dbReference>
<feature type="compositionally biased region" description="Low complexity" evidence="8">
    <location>
        <begin position="304"/>
        <end position="330"/>
    </location>
</feature>
<dbReference type="Gene3D" id="1.10.1870.10">
    <property type="entry name" value="Domain 3, Saccharopine reductase"/>
    <property type="match status" value="1"/>
</dbReference>
<sequence length="1013" mass="112534">MPVSTSLTATSGVCKCISMVLVRRQFHGTPTRLVSRSTGRGRFTVAIRREDASIWERRAPLAPHHVERLTKLGVRILVQPSNRRVYPLQSYIRAGAEAKEDISEASVILGVKQVPVDLLLPGKTYCFFSHTIKAQEANMPLLDAILDKNIRLIDYERMVDERDQRVVAFGKYAGYAGMINIFHGIGLRLLALGHHTPFMHIGPAHNYRNASSAKQAIRDAGYEIALGKMPRSIGPLTFVFTGSGNVSQGAQEVFAELPTEFVNPSDLREVAEQGSTSKIYGALVTRADHLVRKKSAPPTVSDTDSNAAGRSDSSASASSTSHYSTSNFGSPQLEDVELNLDEYNQHPERYYSNFSTKIAPYASVIINGVYWPPNAPRLLTIPDAKRLQQPIKLSTANNATPLAGSQRELSLYEGFDAGRTDCQPSTGSPSLPHRLIAICDISADPGGSIEFMQECTTIDNPFYLYDAEENAPCNQSFDGNGFLICSIDNMPTQLPLESTDLFGNLLFPYIMDIVRSDASKPVDEEHFCGTVNKAIIASNGQLRPNYEYIQELRMKQDIGSYNRSSNTKEVLVLGAGYVSGPLIEYLCRDPKVLVTVVSSLEQEVDRNKQYATKHNNLKTLIMDVTRKHDTLLKIVEQSDLVVSLLPYSLHPMIAKMCISGKTNMITASYLSKELKDLDQAARDAGITVLNEVGLDPGIDHLLAKQVIDEVAASDGKITKFVSYCCGLPTPEFADNPLGYKFGWNPVGAFAITMNGARWKENNQVLRAEPGQLMDYARDVEGFLRGFSLEAFPNRDSIEYQDLYNLPDAKTIIRGSMRYRGFSETIRALKQMGLMDQTPHPCLQTDNGSELTWRQFMAELLGHSHDISLPTLKTLVLEKVGKSSRYLQSLIELGLFDDEPVVKCGNPYDTTRLKIIRRYPFKSGENDLIIMRIMFDIDWADRAREEKTLTMVVYGQEANGGFSAMAKTVGYPAAIASRMILEGEIQNKGMIVPLKPEIYRPMLKRLKNEGIFAH</sequence>
<dbReference type="InterPro" id="IPR007698">
    <property type="entry name" value="AlaDH/PNT_NAD(H)-bd"/>
</dbReference>
<keyword evidence="4" id="KW-0521">NADP</keyword>
<dbReference type="Pfam" id="PF16653">
    <property type="entry name" value="Sacchrp_dh_C"/>
    <property type="match status" value="1"/>
</dbReference>
<dbReference type="SUPFAM" id="SSF52283">
    <property type="entry name" value="Formate/glycerate dehydrogenase catalytic domain-like"/>
    <property type="match status" value="1"/>
</dbReference>
<dbReference type="GO" id="GO:0005737">
    <property type="term" value="C:cytoplasm"/>
    <property type="evidence" value="ECO:0007669"/>
    <property type="project" value="TreeGrafter"/>
</dbReference>
<dbReference type="SUPFAM" id="SSF55347">
    <property type="entry name" value="Glyceraldehyde-3-phosphate dehydrogenase-like, C-terminal domain"/>
    <property type="match status" value="1"/>
</dbReference>
<evidence type="ECO:0000259" key="10">
    <source>
        <dbReference type="SMART" id="SM01003"/>
    </source>
</evidence>
<name>A0A6G1SHE1_9ACAR</name>
<evidence type="ECO:0000256" key="1">
    <source>
        <dbReference type="ARBA" id="ARBA00004682"/>
    </source>
</evidence>
<dbReference type="Gene3D" id="3.40.50.720">
    <property type="entry name" value="NAD(P)-binding Rossmann-like Domain"/>
    <property type="match status" value="3"/>
</dbReference>
<evidence type="ECO:0000256" key="7">
    <source>
        <dbReference type="ARBA" id="ARBA00025744"/>
    </source>
</evidence>
<protein>
    <submittedName>
        <fullName evidence="11">Alpha-aminoadipic semialdehyde synthase, mitochondrial</fullName>
    </submittedName>
</protein>
<dbReference type="FunFam" id="3.40.50.720:FF:000087">
    <property type="entry name" value="alpha-aminoadipic semialdehyde synthase, mitochondrial"/>
    <property type="match status" value="1"/>
</dbReference>
<dbReference type="InterPro" id="IPR007886">
    <property type="entry name" value="AlaDH/PNT_N"/>
</dbReference>
<comment type="pathway">
    <text evidence="1">Amino-acid degradation; L-lysine degradation via saccharopine pathway; glutaryl-CoA from L-lysine: step 1/6.</text>
</comment>
<comment type="similarity">
    <text evidence="7">In the C-terminal section; belongs to the saccharopine dehydrogenase family.</text>
</comment>
<keyword evidence="6" id="KW-0511">Multifunctional enzyme</keyword>
<dbReference type="InterPro" id="IPR005097">
    <property type="entry name" value="Sacchrp_dh_NADP-bd"/>
</dbReference>
<dbReference type="GO" id="GO:0019878">
    <property type="term" value="P:lysine biosynthetic process via aminoadipic acid"/>
    <property type="evidence" value="ECO:0007669"/>
    <property type="project" value="TreeGrafter"/>
</dbReference>
<proteinExistence type="inferred from homology"/>
<accession>A0A6G1SHE1</accession>
<feature type="region of interest" description="Disordered" evidence="8">
    <location>
        <begin position="291"/>
        <end position="331"/>
    </location>
</feature>
<keyword evidence="5" id="KW-0560">Oxidoreductase</keyword>
<dbReference type="Pfam" id="PF03435">
    <property type="entry name" value="Sacchrp_dh_NADP"/>
    <property type="match status" value="1"/>
</dbReference>
<evidence type="ECO:0000256" key="3">
    <source>
        <dbReference type="ARBA" id="ARBA00005624"/>
    </source>
</evidence>
<comment type="similarity">
    <text evidence="3">In the N-terminal section; belongs to the AlaDH/PNT family.</text>
</comment>
<dbReference type="InterPro" id="IPR032095">
    <property type="entry name" value="Sacchrp_dh-like_C"/>
</dbReference>
<dbReference type="AlphaFoldDB" id="A0A6G1SHE1"/>
<dbReference type="PANTHER" id="PTHR11133:SF22">
    <property type="entry name" value="ALPHA-AMINOADIPIC SEMIALDEHYDE SYNTHASE, MITOCHONDRIAL"/>
    <property type="match status" value="1"/>
</dbReference>
<dbReference type="FunFam" id="3.40.50.720:FF:000072">
    <property type="entry name" value="Saccharopine dehydrogenase [NADP(+), L-glutamate-forming]"/>
    <property type="match status" value="1"/>
</dbReference>
<comment type="pathway">
    <text evidence="2">Amino-acid degradation; L-lysine degradation via saccharopine pathway; glutaryl-CoA from L-lysine: step 2/6.</text>
</comment>
<dbReference type="InterPro" id="IPR051168">
    <property type="entry name" value="AASS"/>
</dbReference>
<evidence type="ECO:0000256" key="8">
    <source>
        <dbReference type="SAM" id="MobiDB-lite"/>
    </source>
</evidence>
<evidence type="ECO:0000259" key="9">
    <source>
        <dbReference type="SMART" id="SM01002"/>
    </source>
</evidence>
<dbReference type="InterPro" id="IPR036291">
    <property type="entry name" value="NAD(P)-bd_dom_sf"/>
</dbReference>